<dbReference type="EMBL" id="JALBCA010000013">
    <property type="protein sequence ID" value="KAI2391201.1"/>
    <property type="molecule type" value="Genomic_DNA"/>
</dbReference>
<reference evidence="1" key="1">
    <citation type="journal article" date="2022" name="bioRxiv">
        <title>Population genetic analysis of Ophidiomyces ophidiicola, the causative agent of snake fungal disease, indicates recent introductions to the USA.</title>
        <authorList>
            <person name="Ladner J.T."/>
            <person name="Palmer J.M."/>
            <person name="Ettinger C.L."/>
            <person name="Stajich J.E."/>
            <person name="Farrell T.M."/>
            <person name="Glorioso B.M."/>
            <person name="Lawson B."/>
            <person name="Price S.J."/>
            <person name="Stengle A.G."/>
            <person name="Grear D.A."/>
            <person name="Lorch J.M."/>
        </authorList>
    </citation>
    <scope>NUCLEOTIDE SEQUENCE</scope>
    <source>
        <strain evidence="1">NWHC 24266-5</strain>
    </source>
</reference>
<organism evidence="1">
    <name type="scientific">Ophidiomyces ophidiicola</name>
    <dbReference type="NCBI Taxonomy" id="1387563"/>
    <lineage>
        <taxon>Eukaryota</taxon>
        <taxon>Fungi</taxon>
        <taxon>Dikarya</taxon>
        <taxon>Ascomycota</taxon>
        <taxon>Pezizomycotina</taxon>
        <taxon>Eurotiomycetes</taxon>
        <taxon>Eurotiomycetidae</taxon>
        <taxon>Onygenales</taxon>
        <taxon>Onygenaceae</taxon>
        <taxon>Ophidiomyces</taxon>
    </lineage>
</organism>
<accession>A0ACB8V2B2</accession>
<gene>
    <name evidence="1" type="ORF">LOY88_001275</name>
</gene>
<protein>
    <submittedName>
        <fullName evidence="1">Uncharacterized protein</fullName>
    </submittedName>
</protein>
<name>A0ACB8V2B2_9EURO</name>
<comment type="caution">
    <text evidence="1">The sequence shown here is derived from an EMBL/GenBank/DDBJ whole genome shotgun (WGS) entry which is preliminary data.</text>
</comment>
<proteinExistence type="predicted"/>
<evidence type="ECO:0000313" key="1">
    <source>
        <dbReference type="EMBL" id="KAI2391201.1"/>
    </source>
</evidence>
<sequence length="92" mass="10261">MMAKSSVLDLDPSWFDPFKTVLQQVLATKEAELTFAQIIDGLPTAPIAFKYGVDDMRSDIIDRAVPCGDSLSIFQSFREKFDTSTLQLDLQA</sequence>